<evidence type="ECO:0000313" key="2">
    <source>
        <dbReference type="EMBL" id="PMS26935.1"/>
    </source>
</evidence>
<protein>
    <recommendedName>
        <fullName evidence="4">Lipoprotein</fullName>
    </recommendedName>
</protein>
<feature type="region of interest" description="Disordered" evidence="1">
    <location>
        <begin position="26"/>
        <end position="45"/>
    </location>
</feature>
<keyword evidence="3" id="KW-1185">Reference proteome</keyword>
<evidence type="ECO:0000313" key="3">
    <source>
        <dbReference type="Proteomes" id="UP000235659"/>
    </source>
</evidence>
<dbReference type="Proteomes" id="UP000235659">
    <property type="component" value="Unassembled WGS sequence"/>
</dbReference>
<organism evidence="2 3">
    <name type="scientific">Paraburkholderia rhynchosiae</name>
    <dbReference type="NCBI Taxonomy" id="487049"/>
    <lineage>
        <taxon>Bacteria</taxon>
        <taxon>Pseudomonadati</taxon>
        <taxon>Pseudomonadota</taxon>
        <taxon>Betaproteobacteria</taxon>
        <taxon>Burkholderiales</taxon>
        <taxon>Burkholderiaceae</taxon>
        <taxon>Paraburkholderia</taxon>
    </lineage>
</organism>
<sequence>MSNAGALCAAPACGPVSAHSADTQAVQKALGDKSPGDASALKDAVQKAEKANAQLTREALAREVSVGFGAACAPS</sequence>
<proteinExistence type="predicted"/>
<reference evidence="2 3" key="1">
    <citation type="submission" date="2018-01" db="EMBL/GenBank/DDBJ databases">
        <title>Whole genome analyses suggest that Burkholderia sensu lato contains two further novel genera in the rhizoxinica-symbiotica group Mycetohabitans gen. nov., and Trinickia gen. nov.: implications for the evolution of diazotrophy and nodulation in the Burkholderiaceae.</title>
        <authorList>
            <person name="Estrada-de los Santos P."/>
            <person name="Palmer M."/>
            <person name="Chavez-Ramirez B."/>
            <person name="Beukes C."/>
            <person name="Steenkamp E.T."/>
            <person name="Hirsch A.M."/>
            <person name="Manyaka P."/>
            <person name="Maluk M."/>
            <person name="Lafos M."/>
            <person name="Crook M."/>
            <person name="Gross E."/>
            <person name="Simon M.F."/>
            <person name="Bueno dos Reis Junior F."/>
            <person name="Poole P.S."/>
            <person name="Venter S.N."/>
            <person name="James E.K."/>
        </authorList>
    </citation>
    <scope>NUCLEOTIDE SEQUENCE [LARGE SCALE GENOMIC DNA]</scope>
    <source>
        <strain evidence="2 3">WSM 3937</strain>
    </source>
</reference>
<evidence type="ECO:0000256" key="1">
    <source>
        <dbReference type="SAM" id="MobiDB-lite"/>
    </source>
</evidence>
<evidence type="ECO:0008006" key="4">
    <source>
        <dbReference type="Google" id="ProtNLM"/>
    </source>
</evidence>
<comment type="caution">
    <text evidence="2">The sequence shown here is derived from an EMBL/GenBank/DDBJ whole genome shotgun (WGS) entry which is preliminary data.</text>
</comment>
<name>A0ABX4UYT3_9BURK</name>
<dbReference type="RefSeq" id="WP_102634944.1">
    <property type="nucleotide sequence ID" value="NZ_CADIJZ010000024.1"/>
</dbReference>
<accession>A0ABX4UYT3</accession>
<dbReference type="EMBL" id="PNXY01000022">
    <property type="protein sequence ID" value="PMS26935.1"/>
    <property type="molecule type" value="Genomic_DNA"/>
</dbReference>
<gene>
    <name evidence="2" type="ORF">C0Z16_26070</name>
</gene>